<dbReference type="InterPro" id="IPR003406">
    <property type="entry name" value="Glyco_trans_14"/>
</dbReference>
<organism evidence="7 8">
    <name type="scientific">Ditylenchus destructor</name>
    <dbReference type="NCBI Taxonomy" id="166010"/>
    <lineage>
        <taxon>Eukaryota</taxon>
        <taxon>Metazoa</taxon>
        <taxon>Ecdysozoa</taxon>
        <taxon>Nematoda</taxon>
        <taxon>Chromadorea</taxon>
        <taxon>Rhabditida</taxon>
        <taxon>Tylenchina</taxon>
        <taxon>Tylenchomorpha</taxon>
        <taxon>Sphaerularioidea</taxon>
        <taxon>Anguinidae</taxon>
        <taxon>Anguininae</taxon>
        <taxon>Ditylenchus</taxon>
    </lineage>
</organism>
<keyword evidence="8" id="KW-1185">Reference proteome</keyword>
<protein>
    <submittedName>
        <fullName evidence="7">Core-2/I-Branching enzyme domain-containing protein</fullName>
    </submittedName>
</protein>
<comment type="subcellular location">
    <subcellularLocation>
        <location evidence="1">Membrane</location>
        <topology evidence="1">Single-pass type II membrane protein</topology>
    </subcellularLocation>
</comment>
<evidence type="ECO:0000256" key="4">
    <source>
        <dbReference type="ARBA" id="ARBA00023136"/>
    </source>
</evidence>
<proteinExistence type="predicted"/>
<evidence type="ECO:0000256" key="6">
    <source>
        <dbReference type="SAM" id="SignalP"/>
    </source>
</evidence>
<dbReference type="PANTHER" id="PTHR46671">
    <property type="entry name" value="PROTEIN CBG11221"/>
    <property type="match status" value="1"/>
</dbReference>
<dbReference type="AlphaFoldDB" id="A0AAD4NES4"/>
<dbReference type="PANTHER" id="PTHR46671:SF7">
    <property type="entry name" value="CORE-2_I-BRANCHING ENZYME"/>
    <property type="match status" value="1"/>
</dbReference>
<comment type="caution">
    <text evidence="7">The sequence shown here is derived from an EMBL/GenBank/DDBJ whole genome shotgun (WGS) entry which is preliminary data.</text>
</comment>
<keyword evidence="5" id="KW-0325">Glycoprotein</keyword>
<gene>
    <name evidence="7" type="ORF">DdX_02750</name>
</gene>
<keyword evidence="4" id="KW-0472">Membrane</keyword>
<dbReference type="GO" id="GO:0016020">
    <property type="term" value="C:membrane"/>
    <property type="evidence" value="ECO:0007669"/>
    <property type="project" value="UniProtKB-SubCell"/>
</dbReference>
<evidence type="ECO:0000256" key="2">
    <source>
        <dbReference type="ARBA" id="ARBA00022676"/>
    </source>
</evidence>
<evidence type="ECO:0000313" key="8">
    <source>
        <dbReference type="Proteomes" id="UP001201812"/>
    </source>
</evidence>
<dbReference type="GO" id="GO:0016757">
    <property type="term" value="F:glycosyltransferase activity"/>
    <property type="evidence" value="ECO:0007669"/>
    <property type="project" value="UniProtKB-KW"/>
</dbReference>
<dbReference type="Pfam" id="PF02485">
    <property type="entry name" value="Branch"/>
    <property type="match status" value="1"/>
</dbReference>
<feature type="signal peptide" evidence="6">
    <location>
        <begin position="1"/>
        <end position="34"/>
    </location>
</feature>
<keyword evidence="2" id="KW-0328">Glycosyltransferase</keyword>
<dbReference type="EMBL" id="JAKKPZ010000002">
    <property type="protein sequence ID" value="KAI1726057.1"/>
    <property type="molecule type" value="Genomic_DNA"/>
</dbReference>
<keyword evidence="6" id="KW-0732">Signal</keyword>
<evidence type="ECO:0000256" key="5">
    <source>
        <dbReference type="ARBA" id="ARBA00023180"/>
    </source>
</evidence>
<evidence type="ECO:0000256" key="3">
    <source>
        <dbReference type="ARBA" id="ARBA00022679"/>
    </source>
</evidence>
<sequence length="498" mass="58636">MHAIKLSPMSRSLWFPGSFLTVALLIFLFDYSRAAEYEDDEFNSEEEDLRYFDTFHDIKGIHPPFKRGPELHDLDCSRIVGNDQEYIRLKAKKRISYVDQPALETDCESIKARNYFPTEATSEEERDFGIAFSKTVFKDYLFVESELAASYAPQNWYCFAIDAKSNKLFKQRVNNLASCFPNVFVLDKELSMDSGGHNQSTAHYECMKILATRDRQWKYLITAQNHDMQIKTNQELVQIFKWMQGANDVEICYLPKGRVNFTLGWTFQELQLFRNHSLNLQRDRKGHPERIRFAKGYLESSLSREFVDFIVRDLDLTRFIGQLDQKEKRYIDEIFLQSLVSTDALRPPGGFTHRCLDKGIHTPYVTRFNIWFANNTRCGSKHSRHSLCIFGIEDIALNFVSSYSLLANKMSPKFDYGAVGCWHEEMHNRTYFRRNIDHLRPRVYRSLPQVRYHVEKMRRGEVSMRQFDCRYPYAEEFAFLDIKLFNPTPMESNPLGMR</sequence>
<evidence type="ECO:0000256" key="1">
    <source>
        <dbReference type="ARBA" id="ARBA00004606"/>
    </source>
</evidence>
<dbReference type="Proteomes" id="UP001201812">
    <property type="component" value="Unassembled WGS sequence"/>
</dbReference>
<reference evidence="7" key="1">
    <citation type="submission" date="2022-01" db="EMBL/GenBank/DDBJ databases">
        <title>Genome Sequence Resource for Two Populations of Ditylenchus destructor, the Migratory Endoparasitic Phytonematode.</title>
        <authorList>
            <person name="Zhang H."/>
            <person name="Lin R."/>
            <person name="Xie B."/>
        </authorList>
    </citation>
    <scope>NUCLEOTIDE SEQUENCE</scope>
    <source>
        <strain evidence="7">BazhouSP</strain>
    </source>
</reference>
<feature type="chain" id="PRO_5042143293" evidence="6">
    <location>
        <begin position="35"/>
        <end position="498"/>
    </location>
</feature>
<keyword evidence="3" id="KW-0808">Transferase</keyword>
<accession>A0AAD4NES4</accession>
<evidence type="ECO:0000313" key="7">
    <source>
        <dbReference type="EMBL" id="KAI1726057.1"/>
    </source>
</evidence>
<name>A0AAD4NES4_9BILA</name>